<evidence type="ECO:0000313" key="2">
    <source>
        <dbReference type="Proteomes" id="UP000034543"/>
    </source>
</evidence>
<gene>
    <name evidence="1" type="ORF">UV59_C0009G0005</name>
</gene>
<name>A0A0G1FED5_9BACT</name>
<protein>
    <submittedName>
        <fullName evidence="1">Uncharacterized protein</fullName>
    </submittedName>
</protein>
<sequence length="194" mass="21996">MKIEEDRFVTLRERQLVTIIGNSMAFAVGMADVDFRQQALSEYLTEYQKIINKLAEPPEAGVSERRRLLKYGILLDDIFPGSDNSFTSVLGVQGVKDFRNTLIGIFGECISAEPSRMNSDPSRTSWPVHTVLRPSEVISLITVYGLQDGVSNDYKRAAEILTTHPQTVYQHTSSSLHFLKRRKELQSFREKLQG</sequence>
<reference evidence="1 2" key="1">
    <citation type="journal article" date="2015" name="Nature">
        <title>rRNA introns, odd ribosomes, and small enigmatic genomes across a large radiation of phyla.</title>
        <authorList>
            <person name="Brown C.T."/>
            <person name="Hug L.A."/>
            <person name="Thomas B.C."/>
            <person name="Sharon I."/>
            <person name="Castelle C.J."/>
            <person name="Singh A."/>
            <person name="Wilkins M.J."/>
            <person name="Williams K.H."/>
            <person name="Banfield J.F."/>
        </authorList>
    </citation>
    <scope>NUCLEOTIDE SEQUENCE [LARGE SCALE GENOMIC DNA]</scope>
</reference>
<evidence type="ECO:0000313" key="1">
    <source>
        <dbReference type="EMBL" id="KKS85203.1"/>
    </source>
</evidence>
<proteinExistence type="predicted"/>
<dbReference type="AlphaFoldDB" id="A0A0G1FED5"/>
<accession>A0A0G1FED5</accession>
<dbReference type="EMBL" id="LCFB01000009">
    <property type="protein sequence ID" value="KKS85203.1"/>
    <property type="molecule type" value="Genomic_DNA"/>
</dbReference>
<comment type="caution">
    <text evidence="1">The sequence shown here is derived from an EMBL/GenBank/DDBJ whole genome shotgun (WGS) entry which is preliminary data.</text>
</comment>
<organism evidence="1 2">
    <name type="scientific">Candidatus Gottesmanbacteria bacterium GW2011_GWA1_43_11</name>
    <dbReference type="NCBI Taxonomy" id="1618436"/>
    <lineage>
        <taxon>Bacteria</taxon>
        <taxon>Candidatus Gottesmaniibacteriota</taxon>
    </lineage>
</organism>
<dbReference type="STRING" id="1618436.UV59_C0009G0005"/>
<dbReference type="Proteomes" id="UP000034543">
    <property type="component" value="Unassembled WGS sequence"/>
</dbReference>